<accession>A0A915KNX4</accession>
<name>A0A915KNX4_ROMCU</name>
<evidence type="ECO:0000313" key="2">
    <source>
        <dbReference type="WBParaSite" id="nRc.2.0.1.t40159-RA"/>
    </source>
</evidence>
<organism evidence="1 2">
    <name type="scientific">Romanomermis culicivorax</name>
    <name type="common">Nematode worm</name>
    <dbReference type="NCBI Taxonomy" id="13658"/>
    <lineage>
        <taxon>Eukaryota</taxon>
        <taxon>Metazoa</taxon>
        <taxon>Ecdysozoa</taxon>
        <taxon>Nematoda</taxon>
        <taxon>Enoplea</taxon>
        <taxon>Dorylaimia</taxon>
        <taxon>Mermithida</taxon>
        <taxon>Mermithoidea</taxon>
        <taxon>Mermithidae</taxon>
        <taxon>Romanomermis</taxon>
    </lineage>
</organism>
<sequence>MSQTASKASAASKMGGLFRCFGKQEKTSSAAVLVARHKAVPAAAQFTQRHKVPATFPSRAMATQNASKKSGIMACKPINFDLLCKIHALMQSSYFCILRFIAEKRGQMIWHKVNCAFS</sequence>
<dbReference type="Proteomes" id="UP000887565">
    <property type="component" value="Unplaced"/>
</dbReference>
<protein>
    <submittedName>
        <fullName evidence="2">Uncharacterized protein</fullName>
    </submittedName>
</protein>
<dbReference type="WBParaSite" id="nRc.2.0.1.t40159-RA">
    <property type="protein sequence ID" value="nRc.2.0.1.t40159-RA"/>
    <property type="gene ID" value="nRc.2.0.1.g40159"/>
</dbReference>
<keyword evidence="1" id="KW-1185">Reference proteome</keyword>
<dbReference type="AlphaFoldDB" id="A0A915KNX4"/>
<evidence type="ECO:0000313" key="1">
    <source>
        <dbReference type="Proteomes" id="UP000887565"/>
    </source>
</evidence>
<reference evidence="2" key="1">
    <citation type="submission" date="2022-11" db="UniProtKB">
        <authorList>
            <consortium name="WormBaseParasite"/>
        </authorList>
    </citation>
    <scope>IDENTIFICATION</scope>
</reference>
<proteinExistence type="predicted"/>